<accession>A0ABV4WL00</accession>
<comment type="caution">
    <text evidence="1">The sequence shown here is derived from an EMBL/GenBank/DDBJ whole genome shotgun (WGS) entry which is preliminary data.</text>
</comment>
<dbReference type="RefSeq" id="WP_413277752.1">
    <property type="nucleotide sequence ID" value="NZ_JBHFNT010000106.1"/>
</dbReference>
<proteinExistence type="predicted"/>
<evidence type="ECO:0000313" key="1">
    <source>
        <dbReference type="EMBL" id="MFB2835338.1"/>
    </source>
</evidence>
<dbReference type="InterPro" id="IPR008969">
    <property type="entry name" value="CarboxyPept-like_regulatory"/>
</dbReference>
<sequence>MLPELTRQAAFITGRILHQGTRMPIAGKVRITAREGMISDKVLEDGTFVISGNLSQLFPRLDSQFYSLSLTIQANSIQFRLGSVQYQRSVNIPLGSNFDPDLSTIPPDPLINLGNIYLPVNPADDPSADPQVYQDNLEVTIRGRVQQAEQPEIPFPTPPTIQVLQAEVPPISTTTDVDGRYQFTNIIVRSPAQIRCSASGFQTIERSLLIDFGKVFNQENFRLLPSP</sequence>
<dbReference type="EMBL" id="JBHFNT010000106">
    <property type="protein sequence ID" value="MFB2835338.1"/>
    <property type="molecule type" value="Genomic_DNA"/>
</dbReference>
<reference evidence="1 2" key="1">
    <citation type="submission" date="2024-09" db="EMBL/GenBank/DDBJ databases">
        <title>Floridaenema gen nov. (Aerosakkonemataceae, Aerosakkonematales ord. nov., Cyanobacteria) from benthic tropical and subtropical fresh waters, with the description of four new species.</title>
        <authorList>
            <person name="Moretto J.A."/>
            <person name="Berthold D.E."/>
            <person name="Lefler F.W."/>
            <person name="Huang I.-S."/>
            <person name="Laughinghouse H. IV."/>
        </authorList>
    </citation>
    <scope>NUCLEOTIDE SEQUENCE [LARGE SCALE GENOMIC DNA]</scope>
    <source>
        <strain evidence="1 2">BLCC-F167</strain>
    </source>
</reference>
<protein>
    <submittedName>
        <fullName evidence="1">Carboxypeptidase-like regulatory domain-containing protein</fullName>
    </submittedName>
</protein>
<organism evidence="1 2">
    <name type="scientific">Floridaenema evergladense BLCC-F167</name>
    <dbReference type="NCBI Taxonomy" id="3153639"/>
    <lineage>
        <taxon>Bacteria</taxon>
        <taxon>Bacillati</taxon>
        <taxon>Cyanobacteriota</taxon>
        <taxon>Cyanophyceae</taxon>
        <taxon>Oscillatoriophycideae</taxon>
        <taxon>Aerosakkonematales</taxon>
        <taxon>Aerosakkonemataceae</taxon>
        <taxon>Floridanema</taxon>
        <taxon>Floridanema evergladense</taxon>
    </lineage>
</organism>
<evidence type="ECO:0000313" key="2">
    <source>
        <dbReference type="Proteomes" id="UP001576780"/>
    </source>
</evidence>
<dbReference type="SUPFAM" id="SSF49464">
    <property type="entry name" value="Carboxypeptidase regulatory domain-like"/>
    <property type="match status" value="1"/>
</dbReference>
<name>A0ABV4WL00_9CYAN</name>
<dbReference type="Proteomes" id="UP001576780">
    <property type="component" value="Unassembled WGS sequence"/>
</dbReference>
<keyword evidence="2" id="KW-1185">Reference proteome</keyword>
<gene>
    <name evidence="1" type="ORF">ACE1CA_12475</name>
</gene>